<dbReference type="GO" id="GO:0006629">
    <property type="term" value="P:lipid metabolic process"/>
    <property type="evidence" value="ECO:0007669"/>
    <property type="project" value="InterPro"/>
</dbReference>
<dbReference type="SUPFAM" id="SSF51695">
    <property type="entry name" value="PLC-like phosphodiesterases"/>
    <property type="match status" value="1"/>
</dbReference>
<evidence type="ECO:0000313" key="2">
    <source>
        <dbReference type="EMBL" id="CAB4617035.1"/>
    </source>
</evidence>
<name>A0A6J6HZU4_9ZZZZ</name>
<dbReference type="EMBL" id="CAEZUT010000120">
    <property type="protein sequence ID" value="CAB4617035.1"/>
    <property type="molecule type" value="Genomic_DNA"/>
</dbReference>
<dbReference type="InterPro" id="IPR030395">
    <property type="entry name" value="GP_PDE_dom"/>
</dbReference>
<protein>
    <submittedName>
        <fullName evidence="2">Unannotated protein</fullName>
    </submittedName>
</protein>
<proteinExistence type="predicted"/>
<accession>A0A6J6HZU4</accession>
<evidence type="ECO:0000259" key="1">
    <source>
        <dbReference type="PROSITE" id="PS51704"/>
    </source>
</evidence>
<dbReference type="PANTHER" id="PTHR46211:SF1">
    <property type="entry name" value="GLYCEROPHOSPHODIESTER PHOSPHODIESTERASE, CYTOPLASMIC"/>
    <property type="match status" value="1"/>
</dbReference>
<dbReference type="AlphaFoldDB" id="A0A6J6HZU4"/>
<dbReference type="GO" id="GO:0008081">
    <property type="term" value="F:phosphoric diester hydrolase activity"/>
    <property type="evidence" value="ECO:0007669"/>
    <property type="project" value="InterPro"/>
</dbReference>
<sequence>MLIYAHRGASADFPEGSKAAYEAAIQQGADGFECDVRLTKDQRIICFHDDNTKRLTGADLEISQTNYAELKQAADVYLFSELLDLAIKNKKSLAIETKHPVPTGGLIEKILHQLLSKKADEIKASGISISIMSFSWFATQRNIRAGFESVYLFAEPLLLNLNTAGIVGPALQIIKNNPDFVKQQKGKGRRVFVWTVNDSADVKLCEQAGVDVIMSDNPAQARKALGYS</sequence>
<reference evidence="2" key="1">
    <citation type="submission" date="2020-05" db="EMBL/GenBank/DDBJ databases">
        <authorList>
            <person name="Chiriac C."/>
            <person name="Salcher M."/>
            <person name="Ghai R."/>
            <person name="Kavagutti S V."/>
        </authorList>
    </citation>
    <scope>NUCLEOTIDE SEQUENCE</scope>
</reference>
<feature type="domain" description="GP-PDE" evidence="1">
    <location>
        <begin position="1"/>
        <end position="225"/>
    </location>
</feature>
<dbReference type="PROSITE" id="PS51704">
    <property type="entry name" value="GP_PDE"/>
    <property type="match status" value="1"/>
</dbReference>
<dbReference type="InterPro" id="IPR017946">
    <property type="entry name" value="PLC-like_Pdiesterase_TIM-brl"/>
</dbReference>
<gene>
    <name evidence="2" type="ORF">UFOPK1854_00914</name>
</gene>
<dbReference type="Gene3D" id="3.20.20.190">
    <property type="entry name" value="Phosphatidylinositol (PI) phosphodiesterase"/>
    <property type="match status" value="1"/>
</dbReference>
<dbReference type="Pfam" id="PF03009">
    <property type="entry name" value="GDPD"/>
    <property type="match status" value="1"/>
</dbReference>
<organism evidence="2">
    <name type="scientific">freshwater metagenome</name>
    <dbReference type="NCBI Taxonomy" id="449393"/>
    <lineage>
        <taxon>unclassified sequences</taxon>
        <taxon>metagenomes</taxon>
        <taxon>ecological metagenomes</taxon>
    </lineage>
</organism>
<dbReference type="PANTHER" id="PTHR46211">
    <property type="entry name" value="GLYCEROPHOSPHORYL DIESTER PHOSPHODIESTERASE"/>
    <property type="match status" value="1"/>
</dbReference>